<feature type="compositionally biased region" description="Gly residues" evidence="5">
    <location>
        <begin position="167"/>
        <end position="180"/>
    </location>
</feature>
<evidence type="ECO:0000256" key="2">
    <source>
        <dbReference type="ARBA" id="ARBA00022729"/>
    </source>
</evidence>
<dbReference type="Pfam" id="PF00263">
    <property type="entry name" value="Secretin"/>
    <property type="match status" value="1"/>
</dbReference>
<protein>
    <submittedName>
        <fullName evidence="7">Pilus (MSHA type) biogenesis protein MshL</fullName>
    </submittedName>
</protein>
<dbReference type="PANTHER" id="PTHR30332">
    <property type="entry name" value="PROBABLE GENERAL SECRETION PATHWAY PROTEIN D"/>
    <property type="match status" value="1"/>
</dbReference>
<accession>A0A516SEC0</accession>
<evidence type="ECO:0000256" key="1">
    <source>
        <dbReference type="ARBA" id="ARBA00004370"/>
    </source>
</evidence>
<evidence type="ECO:0000313" key="7">
    <source>
        <dbReference type="EMBL" id="QDQ26509.1"/>
    </source>
</evidence>
<dbReference type="Gene3D" id="3.55.50.30">
    <property type="match status" value="1"/>
</dbReference>
<feature type="domain" description="Type II/III secretion system secretin-like" evidence="6">
    <location>
        <begin position="401"/>
        <end position="588"/>
    </location>
</feature>
<dbReference type="RefSeq" id="WP_144277903.1">
    <property type="nucleotide sequence ID" value="NZ_CP041730.1"/>
</dbReference>
<dbReference type="PRINTS" id="PR00811">
    <property type="entry name" value="BCTERIALGSPD"/>
</dbReference>
<dbReference type="AlphaFoldDB" id="A0A516SEC0"/>
<sequence>MSRCHLLLLAPVLAAGCATQPAKVEPGRHIALPPARLADLPKLVERPVFLPKPSAQAKTDTYSVVVNNVPVRDLMFALARDAKLNVDVHPLIRGTVTVNALNQTLPQILDRISNQVDMRYTLDKGVLTIVPDRPYIKNYALDYVNIARTTKSNVTISTSVAAAGGSVQSGGGGGGGGSGNGSITEVSNLAENKFWERLEGNIRTLLASSRRVSAEEKTEREAMEAKDDAQRHADMAEQKAENTKRQEDRLKVAQTVAQAGAGAPALFSMLDSGGKAAAPAAAGSNDDIFVHPETGVLSINATSREHAKIQDYLDRVSASARRQVLIEATIVEVALNDHYQTGIDWRLFKNDENGTAQDNRLNINQSTMGDNLAQLPFTLLSYTKRASSLFNGADFTATIKALEQFGKTKVLSSPKIMALNNQTALLKVVDEKVYFTITVDVESATTTTPEKRTYTSELHTIPIGMVMSVTPQISDNDNVSLNIRPTISRITGYKADPAVALVQANSTTEKIQSLVPEIQVREVESTLRLASGQAAILGGLIQDQVQNQRDGLPTLSRLPWGVGDLFSYRDDRAQKTELVVFLRPVVIREASLNGDLADFRQFVPTDNFFSSPKDELSVFKSGLPAR</sequence>
<dbReference type="PANTHER" id="PTHR30332:SF24">
    <property type="entry name" value="SECRETIN GSPD-RELATED"/>
    <property type="match status" value="1"/>
</dbReference>
<keyword evidence="2" id="KW-0732">Signal</keyword>
<dbReference type="InterPro" id="IPR013358">
    <property type="entry name" value="Pilus_biogenesis_MshL"/>
</dbReference>
<dbReference type="EMBL" id="CP041730">
    <property type="protein sequence ID" value="QDQ26509.1"/>
    <property type="molecule type" value="Genomic_DNA"/>
</dbReference>
<dbReference type="NCBIfam" id="TIGR02519">
    <property type="entry name" value="pilus_MshL"/>
    <property type="match status" value="1"/>
</dbReference>
<dbReference type="GO" id="GO:0009306">
    <property type="term" value="P:protein secretion"/>
    <property type="evidence" value="ECO:0007669"/>
    <property type="project" value="InterPro"/>
</dbReference>
<reference evidence="8" key="1">
    <citation type="submission" date="2019-07" db="EMBL/GenBank/DDBJ databases">
        <title>Chitinimonas sp. nov., isolated from Ny-Alesund, arctica soil.</title>
        <authorList>
            <person name="Xu Q."/>
            <person name="Peng F."/>
        </authorList>
    </citation>
    <scope>NUCLEOTIDE SEQUENCE [LARGE SCALE GENOMIC DNA]</scope>
    <source>
        <strain evidence="8">R3-44</strain>
    </source>
</reference>
<dbReference type="GO" id="GO:0015627">
    <property type="term" value="C:type II protein secretion system complex"/>
    <property type="evidence" value="ECO:0007669"/>
    <property type="project" value="TreeGrafter"/>
</dbReference>
<dbReference type="Proteomes" id="UP000317550">
    <property type="component" value="Chromosome"/>
</dbReference>
<evidence type="ECO:0000256" key="3">
    <source>
        <dbReference type="ARBA" id="ARBA00023136"/>
    </source>
</evidence>
<gene>
    <name evidence="7" type="primary">mshL</name>
    <name evidence="7" type="ORF">FNU76_09080</name>
</gene>
<keyword evidence="8" id="KW-1185">Reference proteome</keyword>
<evidence type="ECO:0000313" key="8">
    <source>
        <dbReference type="Proteomes" id="UP000317550"/>
    </source>
</evidence>
<dbReference type="InterPro" id="IPR050810">
    <property type="entry name" value="Bact_Secretion_Sys_Channel"/>
</dbReference>
<organism evidence="7 8">
    <name type="scientific">Chitinimonas arctica</name>
    <dbReference type="NCBI Taxonomy" id="2594795"/>
    <lineage>
        <taxon>Bacteria</taxon>
        <taxon>Pseudomonadati</taxon>
        <taxon>Pseudomonadota</taxon>
        <taxon>Betaproteobacteria</taxon>
        <taxon>Neisseriales</taxon>
        <taxon>Chitinibacteraceae</taxon>
        <taxon>Chitinimonas</taxon>
    </lineage>
</organism>
<feature type="region of interest" description="Disordered" evidence="5">
    <location>
        <begin position="210"/>
        <end position="248"/>
    </location>
</feature>
<dbReference type="InterPro" id="IPR001775">
    <property type="entry name" value="GspD/PilQ"/>
</dbReference>
<feature type="compositionally biased region" description="Basic and acidic residues" evidence="5">
    <location>
        <begin position="212"/>
        <end position="248"/>
    </location>
</feature>
<proteinExistence type="inferred from homology"/>
<dbReference type="OrthoDB" id="9779724at2"/>
<keyword evidence="3" id="KW-0472">Membrane</keyword>
<evidence type="ECO:0000256" key="5">
    <source>
        <dbReference type="SAM" id="MobiDB-lite"/>
    </source>
</evidence>
<comment type="similarity">
    <text evidence="4">Belongs to the bacterial secretin family.</text>
</comment>
<dbReference type="PROSITE" id="PS51257">
    <property type="entry name" value="PROKAR_LIPOPROTEIN"/>
    <property type="match status" value="1"/>
</dbReference>
<feature type="region of interest" description="Disordered" evidence="5">
    <location>
        <begin position="163"/>
        <end position="183"/>
    </location>
</feature>
<comment type="subcellular location">
    <subcellularLocation>
        <location evidence="1">Membrane</location>
    </subcellularLocation>
</comment>
<name>A0A516SEC0_9NEIS</name>
<evidence type="ECO:0000256" key="4">
    <source>
        <dbReference type="RuleBase" id="RU004003"/>
    </source>
</evidence>
<evidence type="ECO:0000259" key="6">
    <source>
        <dbReference type="Pfam" id="PF00263"/>
    </source>
</evidence>
<dbReference type="InterPro" id="IPR004846">
    <property type="entry name" value="T2SS/T3SS_dom"/>
</dbReference>
<dbReference type="KEGG" id="cari:FNU76_09080"/>